<evidence type="ECO:0000313" key="2">
    <source>
        <dbReference type="EMBL" id="SSF25650.1"/>
    </source>
</evidence>
<sequence>MNIAQRDRILASVNQVIGRKESVVPNTPENNSHDRLLRISAGLLHLLNEVLPGMANTAERDEIAVWVDAMHSITMIEALDAKSLRPTTVPGLRNEVPVPTGGDAATTVRYAAELQELWELHLDARLRAANPKAGARLWTLISELNYAAQRTESRYNRLLLKLEAMANITTPLEQRESATPSTLETFPSGQEVRHE</sequence>
<dbReference type="EMBL" id="UFBM01000003">
    <property type="protein sequence ID" value="SSF25650.1"/>
    <property type="molecule type" value="Genomic_DNA"/>
</dbReference>
<proteinExistence type="predicted"/>
<reference evidence="2 3" key="1">
    <citation type="submission" date="2018-07" db="EMBL/GenBank/DDBJ databases">
        <authorList>
            <consortium name="Pathogen Informatics"/>
        </authorList>
    </citation>
    <scope>NUCLEOTIDE SEQUENCE [LARGE SCALE GENOMIC DNA]</scope>
    <source>
        <strain evidence="2 3">4300STDY6636950</strain>
    </source>
</reference>
<gene>
    <name evidence="2" type="ORF">SAMEA23995918_00621</name>
</gene>
<evidence type="ECO:0000313" key="3">
    <source>
        <dbReference type="Proteomes" id="UP000252079"/>
    </source>
</evidence>
<feature type="region of interest" description="Disordered" evidence="1">
    <location>
        <begin position="172"/>
        <end position="195"/>
    </location>
</feature>
<dbReference type="Proteomes" id="UP000252079">
    <property type="component" value="Unassembled WGS sequence"/>
</dbReference>
<organism evidence="2 3">
    <name type="scientific">Klebsiella quasipneumoniae</name>
    <dbReference type="NCBI Taxonomy" id="1463165"/>
    <lineage>
        <taxon>Bacteria</taxon>
        <taxon>Pseudomonadati</taxon>
        <taxon>Pseudomonadota</taxon>
        <taxon>Gammaproteobacteria</taxon>
        <taxon>Enterobacterales</taxon>
        <taxon>Enterobacteriaceae</taxon>
        <taxon>Klebsiella/Raoultella group</taxon>
        <taxon>Klebsiella</taxon>
        <taxon>Klebsiella pneumoniae complex</taxon>
    </lineage>
</organism>
<protein>
    <submittedName>
        <fullName evidence="2">Uncharacterized protein</fullName>
    </submittedName>
</protein>
<comment type="caution">
    <text evidence="2">The sequence shown here is derived from an EMBL/GenBank/DDBJ whole genome shotgun (WGS) entry which is preliminary data.</text>
</comment>
<name>A0ABD7MXR7_9ENTR</name>
<dbReference type="RefSeq" id="WP_226330233.1">
    <property type="nucleotide sequence ID" value="NZ_JAXPSU010000005.1"/>
</dbReference>
<evidence type="ECO:0000256" key="1">
    <source>
        <dbReference type="SAM" id="MobiDB-lite"/>
    </source>
</evidence>
<dbReference type="AlphaFoldDB" id="A0ABD7MXR7"/>
<accession>A0ABD7MXR7</accession>
<feature type="compositionally biased region" description="Polar residues" evidence="1">
    <location>
        <begin position="172"/>
        <end position="188"/>
    </location>
</feature>